<dbReference type="Proteomes" id="UP000383932">
    <property type="component" value="Unassembled WGS sequence"/>
</dbReference>
<dbReference type="InterPro" id="IPR011333">
    <property type="entry name" value="SKP1/BTB/POZ_sf"/>
</dbReference>
<dbReference type="InterPro" id="IPR000210">
    <property type="entry name" value="BTB/POZ_dom"/>
</dbReference>
<evidence type="ECO:0000259" key="2">
    <source>
        <dbReference type="PROSITE" id="PS50097"/>
    </source>
</evidence>
<evidence type="ECO:0000256" key="1">
    <source>
        <dbReference type="SAM" id="MobiDB-lite"/>
    </source>
</evidence>
<organism evidence="3 4">
    <name type="scientific">Ceratobasidium theobromae</name>
    <dbReference type="NCBI Taxonomy" id="1582974"/>
    <lineage>
        <taxon>Eukaryota</taxon>
        <taxon>Fungi</taxon>
        <taxon>Dikarya</taxon>
        <taxon>Basidiomycota</taxon>
        <taxon>Agaricomycotina</taxon>
        <taxon>Agaricomycetes</taxon>
        <taxon>Cantharellales</taxon>
        <taxon>Ceratobasidiaceae</taxon>
        <taxon>Ceratobasidium</taxon>
    </lineage>
</organism>
<dbReference type="Pfam" id="PF00651">
    <property type="entry name" value="BTB"/>
    <property type="match status" value="1"/>
</dbReference>
<dbReference type="PROSITE" id="PS50097">
    <property type="entry name" value="BTB"/>
    <property type="match status" value="1"/>
</dbReference>
<dbReference type="Gene3D" id="3.30.710.10">
    <property type="entry name" value="Potassium Channel Kv1.1, Chain A"/>
    <property type="match status" value="1"/>
</dbReference>
<sequence>MSDSDRPGQPNPNSKLFQPPAGGDLTLRSSDGIEFCTHSLLMRIASSVFSDMFQVGTDSHRVIDLAEDAETISLMLEHVYPVKSPAIDSFDTLEKCLTVAQKYDIKGMMGNLEAELGCGAKSELVAGDPLRACVLADSFGLAEAGKVLARLVDSNTRLLAPEALTRLKMLSPRSALAVRLVGTQASRAAILSEVLFGFTQSPMNPSSHPARALPACPVCDKVRSMSVVFIPSWMVHWAHSVYKILAMHDIKGLPPDCNFLDPELLPKLTQQSKVNMSMVCIKCVYSVKQSEEYVTWAMRVKDTIEARLRSLDHLYERP</sequence>
<evidence type="ECO:0000313" key="3">
    <source>
        <dbReference type="EMBL" id="KAB5596380.1"/>
    </source>
</evidence>
<protein>
    <recommendedName>
        <fullName evidence="2">BTB domain-containing protein</fullName>
    </recommendedName>
</protein>
<dbReference type="CDD" id="cd18186">
    <property type="entry name" value="BTB_POZ_ZBTB_KLHL-like"/>
    <property type="match status" value="1"/>
</dbReference>
<name>A0A5N5QXB5_9AGAM</name>
<gene>
    <name evidence="3" type="ORF">CTheo_17</name>
</gene>
<feature type="domain" description="BTB" evidence="2">
    <location>
        <begin position="23"/>
        <end position="80"/>
    </location>
</feature>
<reference evidence="3 4" key="1">
    <citation type="journal article" date="2019" name="Fungal Biol. Biotechnol.">
        <title>Draft genome sequence of fastidious pathogen Ceratobasidium theobromae, which causes vascular-streak dieback in Theobroma cacao.</title>
        <authorList>
            <person name="Ali S.S."/>
            <person name="Asman A."/>
            <person name="Shao J."/>
            <person name="Firmansyah A.P."/>
            <person name="Susilo A.W."/>
            <person name="Rosmana A."/>
            <person name="McMahon P."/>
            <person name="Junaid M."/>
            <person name="Guest D."/>
            <person name="Kheng T.Y."/>
            <person name="Meinhardt L.W."/>
            <person name="Bailey B.A."/>
        </authorList>
    </citation>
    <scope>NUCLEOTIDE SEQUENCE [LARGE SCALE GENOMIC DNA]</scope>
    <source>
        <strain evidence="3 4">CT2</strain>
    </source>
</reference>
<feature type="region of interest" description="Disordered" evidence="1">
    <location>
        <begin position="1"/>
        <end position="22"/>
    </location>
</feature>
<accession>A0A5N5QXB5</accession>
<dbReference type="AlphaFoldDB" id="A0A5N5QXB5"/>
<keyword evidence="4" id="KW-1185">Reference proteome</keyword>
<dbReference type="OrthoDB" id="3184970at2759"/>
<dbReference type="SUPFAM" id="SSF54695">
    <property type="entry name" value="POZ domain"/>
    <property type="match status" value="1"/>
</dbReference>
<comment type="caution">
    <text evidence="3">The sequence shown here is derived from an EMBL/GenBank/DDBJ whole genome shotgun (WGS) entry which is preliminary data.</text>
</comment>
<dbReference type="EMBL" id="SSOP01000001">
    <property type="protein sequence ID" value="KAB5596380.1"/>
    <property type="molecule type" value="Genomic_DNA"/>
</dbReference>
<proteinExistence type="predicted"/>
<evidence type="ECO:0000313" key="4">
    <source>
        <dbReference type="Proteomes" id="UP000383932"/>
    </source>
</evidence>